<keyword evidence="3" id="KW-1185">Reference proteome</keyword>
<dbReference type="AlphaFoldDB" id="A0A3E2B4W1"/>
<sequence length="399" mass="42976">MKKQLLSILTAGCLMAAMVPAAFAADANDLQAQIDAAEAGSTIKLNENTTITTPLNINKSITLDGNGYTLTYTGTGYAIQLNTNDAVTFDDLDLDATSSGGRGLEIVSNKPNFKLNDSLWNVNNRGIGFGSNGTVAGATVTIDSSIIQDSKKPENKTYENWSDQADTRGISLWNNKGLELNIIDNSAILGFGYPINMAGDIVDGVRDMADSVINITNSNIWGWCAMNIWTIDTTFNIKNSNLKGFVETDNAWNSFATIVLNEDIYKGVTDSSKANVFNISGGSVSSTCVSNVEEVYHCLFRLDKEFMSEFNFAQANRKKVALTCTDPFSAFLATYEGMDIPDFEDWAENKLTGAAENTTYNWGAIAPGVDAPIPGVLSIQSVDDVTLTGEIGHEGGFNQ</sequence>
<comment type="caution">
    <text evidence="2">The sequence shown here is derived from an EMBL/GenBank/DDBJ whole genome shotgun (WGS) entry which is preliminary data.</text>
</comment>
<dbReference type="SUPFAM" id="SSF51126">
    <property type="entry name" value="Pectin lyase-like"/>
    <property type="match status" value="1"/>
</dbReference>
<gene>
    <name evidence="2" type="ORF">DV520_03380</name>
</gene>
<dbReference type="Proteomes" id="UP000260649">
    <property type="component" value="Unassembled WGS sequence"/>
</dbReference>
<proteinExistence type="predicted"/>
<organism evidence="2 3">
    <name type="scientific">Evtepia gabavorous</name>
    <dbReference type="NCBI Taxonomy" id="2211183"/>
    <lineage>
        <taxon>Bacteria</taxon>
        <taxon>Bacillati</taxon>
        <taxon>Bacillota</taxon>
        <taxon>Clostridia</taxon>
        <taxon>Eubacteriales</taxon>
        <taxon>Evtepia</taxon>
    </lineage>
</organism>
<reference evidence="2 3" key="1">
    <citation type="submission" date="2018-07" db="EMBL/GenBank/DDBJ databases">
        <title>GABA Modulating Bacteria of the Human Gut Microbiota.</title>
        <authorList>
            <person name="Strandwitz P."/>
            <person name="Kim K.H."/>
            <person name="Terekhova D."/>
            <person name="Liu J.K."/>
            <person name="Sharma A."/>
            <person name="Levering J."/>
            <person name="Mcdonald D."/>
            <person name="Dietrich D."/>
            <person name="Ramadhar T.R."/>
            <person name="Lekbua A."/>
            <person name="Mroue N."/>
            <person name="Liston C."/>
            <person name="Stewart E.J."/>
            <person name="Dubin M.J."/>
            <person name="Zengler K."/>
            <person name="Knight R."/>
            <person name="Gilbert J.A."/>
            <person name="Clardy J."/>
            <person name="Lewis K."/>
        </authorList>
    </citation>
    <scope>NUCLEOTIDE SEQUENCE [LARGE SCALE GENOMIC DNA]</scope>
    <source>
        <strain evidence="2 3">KLE1738</strain>
    </source>
</reference>
<keyword evidence="1" id="KW-0732">Signal</keyword>
<evidence type="ECO:0008006" key="4">
    <source>
        <dbReference type="Google" id="ProtNLM"/>
    </source>
</evidence>
<accession>A0A3E2B4W1</accession>
<name>A0A3E2B4W1_9FIRM</name>
<protein>
    <recommendedName>
        <fullName evidence="4">Right-handed parallel beta-helix repeat-containing protein</fullName>
    </recommendedName>
</protein>
<evidence type="ECO:0000313" key="2">
    <source>
        <dbReference type="EMBL" id="RFT07049.1"/>
    </source>
</evidence>
<feature type="chain" id="PRO_5017632608" description="Right-handed parallel beta-helix repeat-containing protein" evidence="1">
    <location>
        <begin position="25"/>
        <end position="399"/>
    </location>
</feature>
<dbReference type="GeneID" id="97994784"/>
<dbReference type="InterPro" id="IPR011050">
    <property type="entry name" value="Pectin_lyase_fold/virulence"/>
</dbReference>
<dbReference type="EMBL" id="QQRQ01000004">
    <property type="protein sequence ID" value="RFT07049.1"/>
    <property type="molecule type" value="Genomic_DNA"/>
</dbReference>
<feature type="signal peptide" evidence="1">
    <location>
        <begin position="1"/>
        <end position="24"/>
    </location>
</feature>
<evidence type="ECO:0000313" key="3">
    <source>
        <dbReference type="Proteomes" id="UP000260649"/>
    </source>
</evidence>
<dbReference type="RefSeq" id="WP_117141800.1">
    <property type="nucleotide sequence ID" value="NZ_CAKXKJ010000001.1"/>
</dbReference>
<dbReference type="OrthoDB" id="10003444at2"/>
<evidence type="ECO:0000256" key="1">
    <source>
        <dbReference type="SAM" id="SignalP"/>
    </source>
</evidence>